<organism evidence="2 3">
    <name type="scientific">Streptomyces swartbergensis</name>
    <dbReference type="NCBI Taxonomy" id="487165"/>
    <lineage>
        <taxon>Bacteria</taxon>
        <taxon>Bacillati</taxon>
        <taxon>Actinomycetota</taxon>
        <taxon>Actinomycetes</taxon>
        <taxon>Kitasatosporales</taxon>
        <taxon>Streptomycetaceae</taxon>
        <taxon>Streptomyces</taxon>
    </lineage>
</organism>
<keyword evidence="1" id="KW-0732">Signal</keyword>
<feature type="chain" id="PRO_5038793050" description="Secreted protein" evidence="1">
    <location>
        <begin position="28"/>
        <end position="160"/>
    </location>
</feature>
<proteinExistence type="predicted"/>
<feature type="signal peptide" evidence="1">
    <location>
        <begin position="1"/>
        <end position="27"/>
    </location>
</feature>
<protein>
    <recommendedName>
        <fullName evidence="4">Secreted protein</fullName>
    </recommendedName>
</protein>
<sequence length="160" mass="17464">MRRPGTAVIAIALTSLGLAAPTTSAAAATQEYRCQQEWPGRDGNVRAWTDYGCDGNLLGATPGDDRFWGDTSGAFQTIAYKEASSVMNSGFIGGKDVVAFYYDKDYQYQNGYVCLAPGEMWADNLTDNYFYNRPGQVVNDRIGSHRWVTASECAAGSWLT</sequence>
<dbReference type="Proteomes" id="UP000195105">
    <property type="component" value="Unassembled WGS sequence"/>
</dbReference>
<comment type="caution">
    <text evidence="2">The sequence shown here is derived from an EMBL/GenBank/DDBJ whole genome shotgun (WGS) entry which is preliminary data.</text>
</comment>
<dbReference type="AlphaFoldDB" id="A0A243SAI9"/>
<dbReference type="RefSeq" id="WP_086599912.1">
    <property type="nucleotide sequence ID" value="NZ_NGFN01000023.1"/>
</dbReference>
<evidence type="ECO:0000313" key="3">
    <source>
        <dbReference type="Proteomes" id="UP000195105"/>
    </source>
</evidence>
<name>A0A243SAI9_9ACTN</name>
<keyword evidence="3" id="KW-1185">Reference proteome</keyword>
<evidence type="ECO:0008006" key="4">
    <source>
        <dbReference type="Google" id="ProtNLM"/>
    </source>
</evidence>
<evidence type="ECO:0000256" key="1">
    <source>
        <dbReference type="SAM" id="SignalP"/>
    </source>
</evidence>
<dbReference type="EMBL" id="NGFN01000023">
    <property type="protein sequence ID" value="OUD04040.1"/>
    <property type="molecule type" value="Genomic_DNA"/>
</dbReference>
<evidence type="ECO:0000313" key="2">
    <source>
        <dbReference type="EMBL" id="OUD04040.1"/>
    </source>
</evidence>
<gene>
    <name evidence="2" type="ORF">CA983_06450</name>
</gene>
<accession>A0A243SAI9</accession>
<reference evidence="2 3" key="1">
    <citation type="submission" date="2017-05" db="EMBL/GenBank/DDBJ databases">
        <title>Biotechnological potential of actinobacteria isolated from South African environments.</title>
        <authorList>
            <person name="Le Roes-Hill M."/>
            <person name="Prins A."/>
            <person name="Durrell K.A."/>
        </authorList>
    </citation>
    <scope>NUCLEOTIDE SEQUENCE [LARGE SCALE GENOMIC DNA]</scope>
    <source>
        <strain evidence="2 3">HMC13</strain>
    </source>
</reference>